<dbReference type="PRINTS" id="PR00983">
    <property type="entry name" value="TRNASYNTHCYS"/>
</dbReference>
<dbReference type="GO" id="GO:0005737">
    <property type="term" value="C:cytoplasm"/>
    <property type="evidence" value="ECO:0007669"/>
    <property type="project" value="TreeGrafter"/>
</dbReference>
<dbReference type="EMBL" id="IACT01006170">
    <property type="protein sequence ID" value="LAC25308.1"/>
    <property type="molecule type" value="mRNA"/>
</dbReference>
<name>A0A6A7G2T0_9CRUS</name>
<protein>
    <recommendedName>
        <fullName evidence="11">Cysteine--tRNA ligase, cytoplasmic</fullName>
        <ecNumber evidence="2">6.1.1.16</ecNumber>
    </recommendedName>
    <alternativeName>
        <fullName evidence="10">Cysteinyl-tRNA synthetase</fullName>
    </alternativeName>
</protein>
<accession>A0A6A7G2T0</accession>
<evidence type="ECO:0000256" key="1">
    <source>
        <dbReference type="ARBA" id="ARBA00001947"/>
    </source>
</evidence>
<dbReference type="Pfam" id="PF01406">
    <property type="entry name" value="tRNA-synt_1e"/>
    <property type="match status" value="1"/>
</dbReference>
<keyword evidence="5" id="KW-0547">Nucleotide-binding</keyword>
<evidence type="ECO:0000256" key="13">
    <source>
        <dbReference type="SAM" id="MobiDB-lite"/>
    </source>
</evidence>
<evidence type="ECO:0000256" key="10">
    <source>
        <dbReference type="ARBA" id="ARBA00031499"/>
    </source>
</evidence>
<evidence type="ECO:0000256" key="5">
    <source>
        <dbReference type="ARBA" id="ARBA00022741"/>
    </source>
</evidence>
<dbReference type="EC" id="6.1.1.16" evidence="2"/>
<evidence type="ECO:0000256" key="3">
    <source>
        <dbReference type="ARBA" id="ARBA00022598"/>
    </source>
</evidence>
<keyword evidence="8" id="KW-0648">Protein biosynthesis</keyword>
<evidence type="ECO:0000256" key="7">
    <source>
        <dbReference type="ARBA" id="ARBA00022840"/>
    </source>
</evidence>
<reference evidence="15" key="1">
    <citation type="submission" date="2017-11" db="EMBL/GenBank/DDBJ databases">
        <title>The sensing device of the deep-sea amphipod.</title>
        <authorList>
            <person name="Kobayashi H."/>
            <person name="Nagahama T."/>
            <person name="Arai W."/>
            <person name="Sasagawa Y."/>
            <person name="Umeda M."/>
            <person name="Hayashi T."/>
            <person name="Nikaido I."/>
            <person name="Watanabe H."/>
            <person name="Oguri K."/>
            <person name="Kitazato H."/>
            <person name="Fujioka K."/>
            <person name="Kido Y."/>
            <person name="Takami H."/>
        </authorList>
    </citation>
    <scope>NUCLEOTIDE SEQUENCE</scope>
    <source>
        <tissue evidence="15">Whole body</tissue>
    </source>
</reference>
<dbReference type="CDD" id="cd00672">
    <property type="entry name" value="CysRS_core"/>
    <property type="match status" value="1"/>
</dbReference>
<dbReference type="SUPFAM" id="SSF52374">
    <property type="entry name" value="Nucleotidylyl transferase"/>
    <property type="match status" value="1"/>
</dbReference>
<dbReference type="GO" id="GO:0004817">
    <property type="term" value="F:cysteine-tRNA ligase activity"/>
    <property type="evidence" value="ECO:0007669"/>
    <property type="project" value="UniProtKB-EC"/>
</dbReference>
<feature type="region of interest" description="Disordered" evidence="13">
    <location>
        <begin position="799"/>
        <end position="836"/>
    </location>
</feature>
<sequence>MRKVLCRLCPTVFVPPHRSIFPRFFMSSEKGEKLEHPPWSQPSEGNDKGVTVFNSLTGVKNRFLPQEGNQINWYACGPTVYSSAHLGHARAYITFDIIRRILEDYFGYDINYVMNITDVDDKIIFRARRTYLFDEYCANVDKLEFSKVVSDIDEGFSICRSKLLESIGQIKEELKTTPKKQILDKTTILKGEQLKLKNLDKHLLSFRQSSKKGSSELSEILVSGRDYLSELLDHRKGADVRDLSIFKKHSEKYEKEFLEDMRALNIRDADSLTRVTEYIPQIIKFVEKLISNGFAYESNGSVYFDIAAFRAKHPYPRLRPNQLGNVKLLNEGEGSIKPEGVEKKNPIDFALWKKSKGGEPWWESPWAQGRPGWHIECSTMASHLLGSVLDIHSGGEDLCFPHHDNEMAQSEAFYEEIGLKQWVNYFLHAGHLGIDGLKMAKSLKNFITIRQALESSTPRQVRICFLMQSWHKNMDYSTAALQSAASKDKQLQEFFLNLKIAIRRNGLLSASPQGWNSEDTKLNVEILRVQSAVHKSLRDNFDYPLAIKLLFELQNSTNTYLRGETKTLLLRKVGNYLTRMLRIFGVIDDNPMGFPSQSSEPEACLAPFLDLFCSFRDQIREGSKQKDSSNFSQIVSSTQTLLSTLTEDQKSSQGTNDASESKEFREKRENIVSALEEYTSQVLDGVEKGKDPSYYLQISDFVRDNVMPKHGVRMEDPTSSFQIGSVWKLANAETLLREQREKQAQRKEQEILKINRKIKDLTKQFEKFSTAERPFEEQFSLKYPDKEFTRFDEEHLPSHIRVGDKEEAISSKQRKKHQKDLRVFMKSKENSKGPEFLSHLSEEISKLRSNLSEIS</sequence>
<dbReference type="GO" id="GO:0006423">
    <property type="term" value="P:cysteinyl-tRNA aminoacylation"/>
    <property type="evidence" value="ECO:0007669"/>
    <property type="project" value="InterPro"/>
</dbReference>
<evidence type="ECO:0000256" key="4">
    <source>
        <dbReference type="ARBA" id="ARBA00022723"/>
    </source>
</evidence>
<dbReference type="AlphaFoldDB" id="A0A6A7G2T0"/>
<dbReference type="NCBIfam" id="TIGR00435">
    <property type="entry name" value="cysS"/>
    <property type="match status" value="1"/>
</dbReference>
<dbReference type="SUPFAM" id="SSF47323">
    <property type="entry name" value="Anticodon-binding domain of a subclass of class I aminoacyl-tRNA synthetases"/>
    <property type="match status" value="1"/>
</dbReference>
<dbReference type="InterPro" id="IPR014729">
    <property type="entry name" value="Rossmann-like_a/b/a_fold"/>
</dbReference>
<dbReference type="Gene3D" id="3.40.50.620">
    <property type="entry name" value="HUPs"/>
    <property type="match status" value="1"/>
</dbReference>
<evidence type="ECO:0000256" key="11">
    <source>
        <dbReference type="ARBA" id="ARBA00039362"/>
    </source>
</evidence>
<dbReference type="PANTHER" id="PTHR10890:SF3">
    <property type="entry name" value="CYSTEINE--TRNA LIGASE, CYTOPLASMIC"/>
    <property type="match status" value="1"/>
</dbReference>
<evidence type="ECO:0000259" key="14">
    <source>
        <dbReference type="Pfam" id="PF01406"/>
    </source>
</evidence>
<feature type="region of interest" description="Disordered" evidence="13">
    <location>
        <begin position="645"/>
        <end position="665"/>
    </location>
</feature>
<dbReference type="InterPro" id="IPR009080">
    <property type="entry name" value="tRNAsynth_Ia_anticodon-bd"/>
</dbReference>
<dbReference type="PANTHER" id="PTHR10890">
    <property type="entry name" value="CYSTEINYL-TRNA SYNTHETASE"/>
    <property type="match status" value="1"/>
</dbReference>
<proteinExistence type="evidence at transcript level"/>
<evidence type="ECO:0000256" key="6">
    <source>
        <dbReference type="ARBA" id="ARBA00022833"/>
    </source>
</evidence>
<keyword evidence="4" id="KW-0479">Metal-binding</keyword>
<feature type="compositionally biased region" description="Basic and acidic residues" evidence="13">
    <location>
        <begin position="799"/>
        <end position="809"/>
    </location>
</feature>
<evidence type="ECO:0000256" key="9">
    <source>
        <dbReference type="ARBA" id="ARBA00023146"/>
    </source>
</evidence>
<dbReference type="InterPro" id="IPR024909">
    <property type="entry name" value="Cys-tRNA/MSH_ligase"/>
</dbReference>
<keyword evidence="12" id="KW-0175">Coiled coil</keyword>
<dbReference type="InterPro" id="IPR015803">
    <property type="entry name" value="Cys-tRNA-ligase"/>
</dbReference>
<dbReference type="GO" id="GO:0046872">
    <property type="term" value="F:metal ion binding"/>
    <property type="evidence" value="ECO:0007669"/>
    <property type="project" value="UniProtKB-KW"/>
</dbReference>
<keyword evidence="7" id="KW-0067">ATP-binding</keyword>
<keyword evidence="6" id="KW-0862">Zinc</keyword>
<evidence type="ECO:0000256" key="2">
    <source>
        <dbReference type="ARBA" id="ARBA00012832"/>
    </source>
</evidence>
<keyword evidence="3" id="KW-0436">Ligase</keyword>
<dbReference type="InterPro" id="IPR032678">
    <property type="entry name" value="tRNA-synt_1_cat_dom"/>
</dbReference>
<keyword evidence="9" id="KW-0030">Aminoacyl-tRNA synthetase</keyword>
<feature type="compositionally biased region" description="Basic and acidic residues" evidence="13">
    <location>
        <begin position="820"/>
        <end position="832"/>
    </location>
</feature>
<feature type="domain" description="tRNA synthetases class I catalytic" evidence="14">
    <location>
        <begin position="65"/>
        <end position="485"/>
    </location>
</feature>
<dbReference type="HAMAP" id="MF_00041">
    <property type="entry name" value="Cys_tRNA_synth"/>
    <property type="match status" value="1"/>
</dbReference>
<evidence type="ECO:0000313" key="15">
    <source>
        <dbReference type="EMBL" id="LAC25308.1"/>
    </source>
</evidence>
<feature type="coiled-coil region" evidence="12">
    <location>
        <begin position="729"/>
        <end position="764"/>
    </location>
</feature>
<comment type="cofactor">
    <cofactor evidence="1">
        <name>Zn(2+)</name>
        <dbReference type="ChEBI" id="CHEBI:29105"/>
    </cofactor>
</comment>
<evidence type="ECO:0000256" key="12">
    <source>
        <dbReference type="SAM" id="Coils"/>
    </source>
</evidence>
<evidence type="ECO:0000256" key="8">
    <source>
        <dbReference type="ARBA" id="ARBA00022917"/>
    </source>
</evidence>
<organism evidence="15">
    <name type="scientific">Hirondellea gigas</name>
    <dbReference type="NCBI Taxonomy" id="1518452"/>
    <lineage>
        <taxon>Eukaryota</taxon>
        <taxon>Metazoa</taxon>
        <taxon>Ecdysozoa</taxon>
        <taxon>Arthropoda</taxon>
        <taxon>Crustacea</taxon>
        <taxon>Multicrustacea</taxon>
        <taxon>Malacostraca</taxon>
        <taxon>Eumalacostraca</taxon>
        <taxon>Peracarida</taxon>
        <taxon>Amphipoda</taxon>
        <taxon>Amphilochidea</taxon>
        <taxon>Lysianassida</taxon>
        <taxon>Lysianassidira</taxon>
        <taxon>Lysianassoidea</taxon>
        <taxon>Lysianassidae</taxon>
        <taxon>Hirondellea</taxon>
    </lineage>
</organism>
<dbReference type="GO" id="GO:0005524">
    <property type="term" value="F:ATP binding"/>
    <property type="evidence" value="ECO:0007669"/>
    <property type="project" value="UniProtKB-KW"/>
</dbReference>